<dbReference type="EnsemblBacteria" id="ACI15297">
    <property type="protein sequence ID" value="ACI15297"/>
    <property type="gene ID" value="CBU_1429a"/>
</dbReference>
<gene>
    <name evidence="1" type="ORF">CBU_1429a</name>
</gene>
<name>B5QSD3_COXBU</name>
<keyword evidence="2" id="KW-1185">Reference proteome</keyword>
<dbReference type="RefSeq" id="YP_002333006.1">
    <property type="nucleotide sequence ID" value="NC_002971.4"/>
</dbReference>
<dbReference type="HOGENOM" id="CLU_2129293_0_0_6"/>
<organism evidence="1 2">
    <name type="scientific">Coxiella burnetii (strain RSA 493 / Nine Mile phase I)</name>
    <dbReference type="NCBI Taxonomy" id="227377"/>
    <lineage>
        <taxon>Bacteria</taxon>
        <taxon>Pseudomonadati</taxon>
        <taxon>Pseudomonadota</taxon>
        <taxon>Gammaproteobacteria</taxon>
        <taxon>Legionellales</taxon>
        <taxon>Coxiellaceae</taxon>
        <taxon>Coxiella</taxon>
    </lineage>
</organism>
<reference evidence="1 2" key="2">
    <citation type="journal article" date="2009" name="Infect. Immun.">
        <title>Comparative genomics reveal extensive transposon-mediated genomic plasticity and diversity among potential effector proteins within the genus Coxiella.</title>
        <authorList>
            <person name="Beare P.A."/>
            <person name="Unsworth N."/>
            <person name="Andoh M."/>
            <person name="Voth D.E."/>
            <person name="Omsland A."/>
            <person name="Gilk S.D."/>
            <person name="Williams K.P."/>
            <person name="Sobral B.W."/>
            <person name="Kupko J.J.III."/>
            <person name="Porcella S.F."/>
            <person name="Samuel J.E."/>
            <person name="Heinzen R.A."/>
        </authorList>
    </citation>
    <scope>NUCLEOTIDE SEQUENCE [LARGE SCALE GENOMIC DNA]</scope>
    <source>
        <strain evidence="2">RSA 493 / Nine Mile phase I</strain>
    </source>
</reference>
<dbReference type="EMBL" id="AE016828">
    <property type="protein sequence ID" value="ACI15297.1"/>
    <property type="molecule type" value="Genomic_DNA"/>
</dbReference>
<dbReference type="AlphaFoldDB" id="B5QSD3"/>
<dbReference type="RefSeq" id="WP_010958221.1">
    <property type="nucleotide sequence ID" value="NC_002971.4"/>
</dbReference>
<dbReference type="GeneID" id="7065974"/>
<sequence length="114" mass="12648">MRLSKLGFIGFPFLLFFSSLGLSANIPQCNKSYYNSKTEFVCPANYTIPKWSDCVLVPLGTKLPASVLCCGSRCKPGGDRGYPGYTHFICIGSEKDKVQGLWHENDSGFHCKQK</sequence>
<dbReference type="STRING" id="227377.CBU_1429a"/>
<dbReference type="KEGG" id="cbu:CBU_1429a"/>
<proteinExistence type="predicted"/>
<evidence type="ECO:0000313" key="2">
    <source>
        <dbReference type="Proteomes" id="UP000002671"/>
    </source>
</evidence>
<protein>
    <submittedName>
        <fullName evidence="1">Uncharacterized protein</fullName>
    </submittedName>
</protein>
<reference evidence="1 2" key="1">
    <citation type="journal article" date="2003" name="Proc. Natl. Acad. Sci. U.S.A.">
        <title>Complete genome sequence of the Q-fever pathogen, Coxiella burnetii.</title>
        <authorList>
            <person name="Seshadri R."/>
            <person name="Paulsen I.T."/>
            <person name="Eisen J.A."/>
            <person name="Read T.D."/>
            <person name="Nelson K.E."/>
            <person name="Nelson W.C."/>
            <person name="Ward N.L."/>
            <person name="Tettelin H."/>
            <person name="Davidsen T.M."/>
            <person name="Beanan M.J."/>
            <person name="Deboy R.T."/>
            <person name="Daugherty S.C."/>
            <person name="Brinkac L.M."/>
            <person name="Madupu R."/>
            <person name="Dodson R.J."/>
            <person name="Khouri H.M."/>
            <person name="Lee K.H."/>
            <person name="Carty H.A."/>
            <person name="Scanlan D."/>
            <person name="Heinzen R.A."/>
            <person name="Thompson H.A."/>
            <person name="Samuel J.E."/>
            <person name="Fraser C.M."/>
            <person name="Heidelberg J.F."/>
        </authorList>
    </citation>
    <scope>NUCLEOTIDE SEQUENCE [LARGE SCALE GENOMIC DNA]</scope>
    <source>
        <strain evidence="2">RSA 493 / Nine Mile phase I</strain>
    </source>
</reference>
<dbReference type="Proteomes" id="UP000002671">
    <property type="component" value="Chromosome"/>
</dbReference>
<accession>B5QSD3</accession>
<evidence type="ECO:0000313" key="1">
    <source>
        <dbReference type="EMBL" id="ACI15297.1"/>
    </source>
</evidence>